<dbReference type="Proteomes" id="UP001642464">
    <property type="component" value="Unassembled WGS sequence"/>
</dbReference>
<name>A0ABP0LHT7_9DINO</name>
<evidence type="ECO:0000313" key="2">
    <source>
        <dbReference type="Proteomes" id="UP001642464"/>
    </source>
</evidence>
<organism evidence="1 2">
    <name type="scientific">Durusdinium trenchii</name>
    <dbReference type="NCBI Taxonomy" id="1381693"/>
    <lineage>
        <taxon>Eukaryota</taxon>
        <taxon>Sar</taxon>
        <taxon>Alveolata</taxon>
        <taxon>Dinophyceae</taxon>
        <taxon>Suessiales</taxon>
        <taxon>Symbiodiniaceae</taxon>
        <taxon>Durusdinium</taxon>
    </lineage>
</organism>
<reference evidence="1 2" key="1">
    <citation type="submission" date="2024-02" db="EMBL/GenBank/DDBJ databases">
        <authorList>
            <person name="Chen Y."/>
            <person name="Shah S."/>
            <person name="Dougan E. K."/>
            <person name="Thang M."/>
            <person name="Chan C."/>
        </authorList>
    </citation>
    <scope>NUCLEOTIDE SEQUENCE [LARGE SCALE GENOMIC DNA]</scope>
</reference>
<comment type="caution">
    <text evidence="1">The sequence shown here is derived from an EMBL/GenBank/DDBJ whole genome shotgun (WGS) entry which is preliminary data.</text>
</comment>
<keyword evidence="2" id="KW-1185">Reference proteome</keyword>
<dbReference type="Gene3D" id="3.40.50.150">
    <property type="entry name" value="Vaccinia Virus protein VP39"/>
    <property type="match status" value="1"/>
</dbReference>
<dbReference type="InterPro" id="IPR029063">
    <property type="entry name" value="SAM-dependent_MTases_sf"/>
</dbReference>
<protein>
    <submittedName>
        <fullName evidence="1">Uncharacterized protein</fullName>
    </submittedName>
</protein>
<gene>
    <name evidence="1" type="ORF">SCF082_LOCUS22747</name>
</gene>
<feature type="non-terminal residue" evidence="1">
    <location>
        <position position="1162"/>
    </location>
</feature>
<sequence>MDFSVLHSPYDSMMKTLLDTANGSGPFLRVKGRFCCSGVVMNSGLNYVTIALLTFISGVGFKQVAGFEKIVAIHIEGIGLRSFRLVPGSQIVCLGDPMAPCNGNEWFFTPQTVVIPRPELDNDLACNFIHAFSGAFSGWSQAASFLSKGDCGHCAGQQFYIDRDDTVMALWSVKHSSQVYSPPVAPQLIWNPSSHIGICAGIEDWTFLHLFANTANTVVSLSPPCPTWSKGGRSQGLNHANGWAFVEAIEMRVAVQANIVVAECVDEIMQHSHFVFIEALFKHFGFVRIFQQCTPHHHLANHMRTRWLATWIRGDIRPAFFDVKITPSITPRVAWHEQVYDFALPKIWIDQLVLDCDALKIYGNRDWLPPAKRSALPAQCTQVTISPTIPYEPLAEHDDTVCHELISISQADFDQVSNTTEFEIFLSALEAIVLSPGTGNVNIPVLCPDISITFTANIPSGAIEVFKNFIRSQAVGRQLSYRLIHDAQDSNVVQSVLLQQRREHPPTDVLSLIYEEGTTAPLLARRNFGRVSASTIYNIHHNPLAIATINGTPLTPGNVHRLADLDRIVLVPGLPVRAGGHHGYQGFPRTLQPGSSLVQRAEFSIETHGWLASDELFYITQMFDWASDHAVEFTPPVYWDVTSSDFDESPYGDIDVAFNQPTVIPILLQAHWGAIEILRKEDSLDLKLSQIPLHLHHSLVRIVGRRMEVGLNRITFQAEPERYIPHLCGWQLIYKWAKDLNLFDHIPDITGQFRVPAPETQDLIRMVVSAAMEDWRDAQAPPAIALFAAKLRRYFFFAVWTATEQGRPASEHMLLSAYPMHYIQPPDPPQPLPSSSATMRQVISERAQARFDHMHLHAGWLATDELNLFCDFARVMDPQILIAPASIWCPVRQTLVFPGTPAPEYRPFGHIIWPIIYKNHWLQIEVYKVQHPQSTHLMLTAPPAMHQSLNHIVNHILAALNIIPSSATITYFVQTTPPGMCGYALVKDMFDRMGISVADFAPQQQLLLTLSEHASRIATLQHDAYRVWNRSGANNDLIVFANKVRSAFLIKVINNEFPADYFAGGMEEVVMTPTFAPSAPSSAKPDPVWLNDPWKSYKPKQQQSRWEDLLLAEDHPFKGPDGKSVEQIHRLQASPWRGGIVLSTKSHLPDLLHLDPSNAVLA</sequence>
<evidence type="ECO:0000313" key="1">
    <source>
        <dbReference type="EMBL" id="CAK9038730.1"/>
    </source>
</evidence>
<dbReference type="EMBL" id="CAXAMM010016380">
    <property type="protein sequence ID" value="CAK9038730.1"/>
    <property type="molecule type" value="Genomic_DNA"/>
</dbReference>
<proteinExistence type="predicted"/>
<accession>A0ABP0LHT7</accession>
<dbReference type="SUPFAM" id="SSF53335">
    <property type="entry name" value="S-adenosyl-L-methionine-dependent methyltransferases"/>
    <property type="match status" value="1"/>
</dbReference>